<evidence type="ECO:0000313" key="5">
    <source>
        <dbReference type="Proteomes" id="UP000321947"/>
    </source>
</evidence>
<gene>
    <name evidence="3" type="ORF">E5676_scaffold451G00880</name>
    <name evidence="2" type="ORF">E6C27_scaffold323G00200</name>
</gene>
<dbReference type="PANTHER" id="PTHR11439:SF486">
    <property type="entry name" value="RLK (RECEPTOR-LIKE KINASE) PROTEIN, PUTATIVE-RELATED"/>
    <property type="match status" value="1"/>
</dbReference>
<feature type="compositionally biased region" description="Low complexity" evidence="1">
    <location>
        <begin position="217"/>
        <end position="231"/>
    </location>
</feature>
<feature type="region of interest" description="Disordered" evidence="1">
    <location>
        <begin position="195"/>
        <end position="266"/>
    </location>
</feature>
<dbReference type="Proteomes" id="UP000321393">
    <property type="component" value="Unassembled WGS sequence"/>
</dbReference>
<reference evidence="4 5" key="1">
    <citation type="submission" date="2019-08" db="EMBL/GenBank/DDBJ databases">
        <title>Draft genome sequences of two oriental melons (Cucumis melo L. var makuwa).</title>
        <authorList>
            <person name="Kwon S.-Y."/>
        </authorList>
    </citation>
    <scope>NUCLEOTIDE SEQUENCE [LARGE SCALE GENOMIC DNA]</scope>
    <source>
        <strain evidence="5">cv. Chang Bougi</strain>
        <strain evidence="4">cv. SW 3</strain>
        <tissue evidence="3">Leaf</tissue>
    </source>
</reference>
<dbReference type="OrthoDB" id="1102012at2759"/>
<evidence type="ECO:0000256" key="1">
    <source>
        <dbReference type="SAM" id="MobiDB-lite"/>
    </source>
</evidence>
<dbReference type="EMBL" id="SSTE01008349">
    <property type="protein sequence ID" value="KAA0056070.1"/>
    <property type="molecule type" value="Genomic_DNA"/>
</dbReference>
<name>A0A5D3BTH9_CUCMM</name>
<evidence type="ECO:0000313" key="3">
    <source>
        <dbReference type="EMBL" id="TYK01526.1"/>
    </source>
</evidence>
<dbReference type="PANTHER" id="PTHR11439">
    <property type="entry name" value="GAG-POL-RELATED RETROTRANSPOSON"/>
    <property type="match status" value="1"/>
</dbReference>
<sequence length="521" mass="58085">MVGELSCFLGHQIKQKSEGIFISQEKYAKNIIKKFGLEQSRHKRTSTATHVKITKDTNGVRAYHKLYRSIIGSLLYLTASRPDIAYAVGICAHYQTDPRTSHLEAVKRILKFFDDRKSTSRGCFFLGNNLISWFSFGVNCIMVNTRRGSYMVKSTEDEPAAQILSPSVQNKARPLKECLSTEGVFVPTPGIHYTSNVQPGPSIHSPPSASLPSESNVAHASVPSDVSVAPVRRTDARSDENEVDPPNPDIRFEEIPADADNNPTVSPGSPEIPLHNSQQSKNLNIIGWRIADELIREFVVNFLDEFNDPSSPDYQKVHIRDFKFVISPAVINRFLGNVVDIDCSSSSPSIEVLTSVLSGGTLSKWPVNRYLQSLLASNMQSCIRLVLLIGSHPPMAPVYLLPWELSCIKSVMKISPVLHLNVVVITASDAPRPDPKTSLNYRLFQSSHVPNIDHDIHLSRSPRIFDISDWDEFVDRELASRIVNSLTAEFRALSNTINLLLERRLEGSSSSRVQVEGWVML</sequence>
<dbReference type="AlphaFoldDB" id="A0A5D3BTH9"/>
<evidence type="ECO:0000313" key="4">
    <source>
        <dbReference type="Proteomes" id="UP000321393"/>
    </source>
</evidence>
<dbReference type="EMBL" id="SSTD01016175">
    <property type="protein sequence ID" value="TYK01526.1"/>
    <property type="molecule type" value="Genomic_DNA"/>
</dbReference>
<protein>
    <submittedName>
        <fullName evidence="2 3">Mitochondrial protein</fullName>
    </submittedName>
</protein>
<organism evidence="3 5">
    <name type="scientific">Cucumis melo var. makuwa</name>
    <name type="common">Oriental melon</name>
    <dbReference type="NCBI Taxonomy" id="1194695"/>
    <lineage>
        <taxon>Eukaryota</taxon>
        <taxon>Viridiplantae</taxon>
        <taxon>Streptophyta</taxon>
        <taxon>Embryophyta</taxon>
        <taxon>Tracheophyta</taxon>
        <taxon>Spermatophyta</taxon>
        <taxon>Magnoliopsida</taxon>
        <taxon>eudicotyledons</taxon>
        <taxon>Gunneridae</taxon>
        <taxon>Pentapetalae</taxon>
        <taxon>rosids</taxon>
        <taxon>fabids</taxon>
        <taxon>Cucurbitales</taxon>
        <taxon>Cucurbitaceae</taxon>
        <taxon>Benincaseae</taxon>
        <taxon>Cucumis</taxon>
    </lineage>
</organism>
<proteinExistence type="predicted"/>
<dbReference type="Proteomes" id="UP000321947">
    <property type="component" value="Unassembled WGS sequence"/>
</dbReference>
<comment type="caution">
    <text evidence="3">The sequence shown here is derived from an EMBL/GenBank/DDBJ whole genome shotgun (WGS) entry which is preliminary data.</text>
</comment>
<evidence type="ECO:0000313" key="2">
    <source>
        <dbReference type="EMBL" id="KAA0056070.1"/>
    </source>
</evidence>
<accession>A0A5D3BTH9</accession>
<feature type="compositionally biased region" description="Polar residues" evidence="1">
    <location>
        <begin position="195"/>
        <end position="216"/>
    </location>
</feature>